<accession>A0A5B8UC05</accession>
<organism evidence="1 2">
    <name type="scientific">Baekduia soli</name>
    <dbReference type="NCBI Taxonomy" id="496014"/>
    <lineage>
        <taxon>Bacteria</taxon>
        <taxon>Bacillati</taxon>
        <taxon>Actinomycetota</taxon>
        <taxon>Thermoleophilia</taxon>
        <taxon>Solirubrobacterales</taxon>
        <taxon>Baekduiaceae</taxon>
        <taxon>Baekduia</taxon>
    </lineage>
</organism>
<dbReference type="RefSeq" id="WP_146922535.1">
    <property type="nucleotide sequence ID" value="NZ_CP042430.1"/>
</dbReference>
<dbReference type="OrthoDB" id="3609669at2"/>
<dbReference type="KEGG" id="bsol:FSW04_23060"/>
<protein>
    <submittedName>
        <fullName evidence="1">Uncharacterized protein</fullName>
    </submittedName>
</protein>
<dbReference type="Proteomes" id="UP000321805">
    <property type="component" value="Chromosome"/>
</dbReference>
<gene>
    <name evidence="1" type="ORF">FSW04_23060</name>
</gene>
<evidence type="ECO:0000313" key="2">
    <source>
        <dbReference type="Proteomes" id="UP000321805"/>
    </source>
</evidence>
<name>A0A5B8UC05_9ACTN</name>
<keyword evidence="2" id="KW-1185">Reference proteome</keyword>
<dbReference type="EMBL" id="CP042430">
    <property type="protein sequence ID" value="QEC50172.1"/>
    <property type="molecule type" value="Genomic_DNA"/>
</dbReference>
<evidence type="ECO:0000313" key="1">
    <source>
        <dbReference type="EMBL" id="QEC50172.1"/>
    </source>
</evidence>
<proteinExistence type="predicted"/>
<sequence length="297" mass="30886">MGGLPRILGAAMGLAARRPLAVGLLVSVLALAGGALALRLSPSTAADTLVGRSSASWQATQREHELFGEDAVYVLVKGSVARLVLTSDLERLIGLEGCLGGNPPAGAEVKGGPRGPCARLAATKPAKVVFGPGTFINESVRQIGAQYDATLSGITENAQKAYDAAYRLAIGKGYSKARARKAAGEIRRIAQLQNFRAAAQIALKYGILKAPDVNDPGFVSRLVFQGGKPAGTPKARFAYLFPNAGSALVQVRLKPGLSDAARRDAIAQIRRATQVPDFALRNGGAYVVTGRPSCSPT</sequence>
<reference evidence="1 2" key="1">
    <citation type="journal article" date="2018" name="J. Microbiol.">
        <title>Baekduia soli gen. nov., sp. nov., a novel bacterium isolated from the soil of Baekdu Mountain and proposal of a novel family name, Baekduiaceae fam. nov.</title>
        <authorList>
            <person name="An D.S."/>
            <person name="Siddiqi M.Z."/>
            <person name="Kim K.H."/>
            <person name="Yu H.S."/>
            <person name="Im W.T."/>
        </authorList>
    </citation>
    <scope>NUCLEOTIDE SEQUENCE [LARGE SCALE GENOMIC DNA]</scope>
    <source>
        <strain evidence="1 2">BR7-21</strain>
    </source>
</reference>
<dbReference type="AlphaFoldDB" id="A0A5B8UC05"/>